<dbReference type="InterPro" id="IPR051464">
    <property type="entry name" value="Peptidase_M42_aminopept"/>
</dbReference>
<evidence type="ECO:0000256" key="6">
    <source>
        <dbReference type="PIRNR" id="PIRNR001123"/>
    </source>
</evidence>
<organism evidence="7 8">
    <name type="scientific">Thalassobacillus devorans</name>
    <dbReference type="NCBI Taxonomy" id="279813"/>
    <lineage>
        <taxon>Bacteria</taxon>
        <taxon>Bacillati</taxon>
        <taxon>Bacillota</taxon>
        <taxon>Bacilli</taxon>
        <taxon>Bacillales</taxon>
        <taxon>Bacillaceae</taxon>
        <taxon>Thalassobacillus</taxon>
    </lineage>
</organism>
<comment type="caution">
    <text evidence="7">The sequence shown here is derived from an EMBL/GenBank/DDBJ whole genome shotgun (WGS) entry which is preliminary data.</text>
</comment>
<dbReference type="EMBL" id="BMCJ01000004">
    <property type="protein sequence ID" value="GGC91716.1"/>
    <property type="molecule type" value="Genomic_DNA"/>
</dbReference>
<dbReference type="SUPFAM" id="SSF101821">
    <property type="entry name" value="Aminopeptidase/glucanase lid domain"/>
    <property type="match status" value="1"/>
</dbReference>
<evidence type="ECO:0000256" key="2">
    <source>
        <dbReference type="ARBA" id="ARBA00022438"/>
    </source>
</evidence>
<comment type="similarity">
    <text evidence="1 6">Belongs to the peptidase M42 family.</text>
</comment>
<dbReference type="Gene3D" id="2.40.30.40">
    <property type="entry name" value="Peptidase M42, domain 2"/>
    <property type="match status" value="1"/>
</dbReference>
<dbReference type="PANTHER" id="PTHR32481:SF7">
    <property type="entry name" value="AMINOPEPTIDASE YHFE-RELATED"/>
    <property type="match status" value="1"/>
</dbReference>
<dbReference type="SUPFAM" id="SSF53187">
    <property type="entry name" value="Zn-dependent exopeptidases"/>
    <property type="match status" value="1"/>
</dbReference>
<evidence type="ECO:0000256" key="3">
    <source>
        <dbReference type="ARBA" id="ARBA00022670"/>
    </source>
</evidence>
<evidence type="ECO:0000256" key="1">
    <source>
        <dbReference type="ARBA" id="ARBA00006272"/>
    </source>
</evidence>
<dbReference type="PANTHER" id="PTHR32481">
    <property type="entry name" value="AMINOPEPTIDASE"/>
    <property type="match status" value="1"/>
</dbReference>
<dbReference type="GO" id="GO:0004177">
    <property type="term" value="F:aminopeptidase activity"/>
    <property type="evidence" value="ECO:0007669"/>
    <property type="project" value="UniProtKB-KW"/>
</dbReference>
<accession>A0ABQ1P8Y2</accession>
<proteinExistence type="inferred from homology"/>
<sequence>MQKNINHMVNYLKELVSIPSPSGDTEEIIRFCENLLKMHQKVEMTTTNKGALLATIRGNNDQKQRVLTAHLDTLGAMVKEIKSDGKIRLSMIGGFKWNSVEGEYCTIHTMENESYTGTILMHQASVHVYQGVEKEKRDEQNIEVRLDEQVGSKEEVEALGINVGDFISFDPRYQYTDSGYIKSRHLDDKASAAILLHMIEEISENELEIPYTTHFFFSNNEEIGYGANASIPQQTVEYIAVDMGAIGDGQTSTEHDVSICAKDSSGPYHLGLKKQLVRLANSNKIAFQVDIYPYYGSDASAAIRAGFDIKHGLVGPGIDASHSFERTHTDSLWHTYQLLMAYIQAPMIK</sequence>
<dbReference type="RefSeq" id="WP_062446718.1">
    <property type="nucleotide sequence ID" value="NZ_BMCJ01000004.1"/>
</dbReference>
<keyword evidence="3" id="KW-0645">Protease</keyword>
<reference evidence="8" key="1">
    <citation type="journal article" date="2019" name="Int. J. Syst. Evol. Microbiol.">
        <title>The Global Catalogue of Microorganisms (GCM) 10K type strain sequencing project: providing services to taxonomists for standard genome sequencing and annotation.</title>
        <authorList>
            <consortium name="The Broad Institute Genomics Platform"/>
            <consortium name="The Broad Institute Genome Sequencing Center for Infectious Disease"/>
            <person name="Wu L."/>
            <person name="Ma J."/>
        </authorList>
    </citation>
    <scope>NUCLEOTIDE SEQUENCE [LARGE SCALE GENOMIC DNA]</scope>
    <source>
        <strain evidence="8">CCM 7282</strain>
    </source>
</reference>
<dbReference type="Pfam" id="PF05343">
    <property type="entry name" value="Peptidase_M42"/>
    <property type="match status" value="1"/>
</dbReference>
<evidence type="ECO:0000256" key="4">
    <source>
        <dbReference type="ARBA" id="ARBA00022723"/>
    </source>
</evidence>
<keyword evidence="8" id="KW-1185">Reference proteome</keyword>
<dbReference type="CDD" id="cd05657">
    <property type="entry name" value="M42_glucanase_like"/>
    <property type="match status" value="1"/>
</dbReference>
<gene>
    <name evidence="7" type="primary">yhfE</name>
    <name evidence="7" type="ORF">GCM10007216_23040</name>
</gene>
<evidence type="ECO:0000313" key="7">
    <source>
        <dbReference type="EMBL" id="GGC91716.1"/>
    </source>
</evidence>
<keyword evidence="2 7" id="KW-0031">Aminopeptidase</keyword>
<name>A0ABQ1P8Y2_9BACI</name>
<dbReference type="Gene3D" id="3.40.630.10">
    <property type="entry name" value="Zn peptidases"/>
    <property type="match status" value="1"/>
</dbReference>
<dbReference type="InterPro" id="IPR008007">
    <property type="entry name" value="Peptidase_M42"/>
</dbReference>
<protein>
    <submittedName>
        <fullName evidence="7">Aminopeptidase</fullName>
    </submittedName>
</protein>
<keyword evidence="5" id="KW-0378">Hydrolase</keyword>
<evidence type="ECO:0000313" key="8">
    <source>
        <dbReference type="Proteomes" id="UP000619534"/>
    </source>
</evidence>
<dbReference type="PIRSF" id="PIRSF001123">
    <property type="entry name" value="PepA_GA"/>
    <property type="match status" value="1"/>
</dbReference>
<keyword evidence="4" id="KW-0479">Metal-binding</keyword>
<dbReference type="InterPro" id="IPR023367">
    <property type="entry name" value="Peptidase_M42_dom2"/>
</dbReference>
<dbReference type="Proteomes" id="UP000619534">
    <property type="component" value="Unassembled WGS sequence"/>
</dbReference>
<evidence type="ECO:0000256" key="5">
    <source>
        <dbReference type="ARBA" id="ARBA00022801"/>
    </source>
</evidence>